<dbReference type="InterPro" id="IPR029044">
    <property type="entry name" value="Nucleotide-diphossugar_trans"/>
</dbReference>
<dbReference type="GO" id="GO:0016740">
    <property type="term" value="F:transferase activity"/>
    <property type="evidence" value="ECO:0007669"/>
    <property type="project" value="UniProtKB-KW"/>
</dbReference>
<dbReference type="RefSeq" id="WP_076658224.1">
    <property type="nucleotide sequence ID" value="NZ_FTPR01000001.1"/>
</dbReference>
<accession>A0A1R3WGP8</accession>
<protein>
    <submittedName>
        <fullName evidence="2">Glycosyltransferase, GT2 family</fullName>
    </submittedName>
</protein>
<dbReference type="InterPro" id="IPR050834">
    <property type="entry name" value="Glycosyltransf_2"/>
</dbReference>
<evidence type="ECO:0000259" key="1">
    <source>
        <dbReference type="Pfam" id="PF00535"/>
    </source>
</evidence>
<feature type="domain" description="Glycosyltransferase 2-like" evidence="1">
    <location>
        <begin position="25"/>
        <end position="159"/>
    </location>
</feature>
<dbReference type="Proteomes" id="UP000186997">
    <property type="component" value="Unassembled WGS sequence"/>
</dbReference>
<dbReference type="Gene3D" id="3.90.550.10">
    <property type="entry name" value="Spore Coat Polysaccharide Biosynthesis Protein SpsA, Chain A"/>
    <property type="match status" value="1"/>
</dbReference>
<dbReference type="STRING" id="287098.SAMN05421665_0501"/>
<evidence type="ECO:0000313" key="3">
    <source>
        <dbReference type="Proteomes" id="UP000186997"/>
    </source>
</evidence>
<proteinExistence type="predicted"/>
<dbReference type="SUPFAM" id="SSF53448">
    <property type="entry name" value="Nucleotide-diphospho-sugar transferases"/>
    <property type="match status" value="1"/>
</dbReference>
<name>A0A1R3WGP8_9RHOB</name>
<dbReference type="PANTHER" id="PTHR43685:SF11">
    <property type="entry name" value="GLYCOSYLTRANSFERASE TAGX-RELATED"/>
    <property type="match status" value="1"/>
</dbReference>
<gene>
    <name evidence="2" type="ORF">SAMN05421665_0501</name>
</gene>
<evidence type="ECO:0000313" key="2">
    <source>
        <dbReference type="EMBL" id="SIT77117.1"/>
    </source>
</evidence>
<sequence>MRTLSANVTKYTDRAARFSSRPFLSIGICTFKRNEPLIELLESIGAQTGQIDADIVILIVDNNPIPSVPLDCVRNSTPYSVKVVHEPHTGLVHARNRLFDLAEESGVDWLIGVDDDVIAEPDWLSEWIRGLNAARTDILIGSVKLKFHAGASPYLSRRPFSNPEVGKEPRVLATTNYAVSQRVFSQSKGLALRYHPAFNHIGGEDAEFFLRAKRQHGYATGGWPSALVTEAQNGHRGTLRYHLNRTLCTQMNAYYIAALHRRDRLMDKPAPLALMLTRRTVKNLVSGFLRLGSGIAKLPYARTAAQQTIGMGLSDVTRAFAVVPYILGKKYRRYGNTATQGTN</sequence>
<dbReference type="PANTHER" id="PTHR43685">
    <property type="entry name" value="GLYCOSYLTRANSFERASE"/>
    <property type="match status" value="1"/>
</dbReference>
<keyword evidence="2" id="KW-0808">Transferase</keyword>
<reference evidence="3" key="1">
    <citation type="submission" date="2017-01" db="EMBL/GenBank/DDBJ databases">
        <authorList>
            <person name="Varghese N."/>
            <person name="Submissions S."/>
        </authorList>
    </citation>
    <scope>NUCLEOTIDE SEQUENCE [LARGE SCALE GENOMIC DNA]</scope>
    <source>
        <strain evidence="3">DSM 29591</strain>
    </source>
</reference>
<dbReference type="EMBL" id="FTPR01000001">
    <property type="protein sequence ID" value="SIT77117.1"/>
    <property type="molecule type" value="Genomic_DNA"/>
</dbReference>
<dbReference type="InterPro" id="IPR001173">
    <property type="entry name" value="Glyco_trans_2-like"/>
</dbReference>
<organism evidence="2 3">
    <name type="scientific">Yoonia rosea</name>
    <dbReference type="NCBI Taxonomy" id="287098"/>
    <lineage>
        <taxon>Bacteria</taxon>
        <taxon>Pseudomonadati</taxon>
        <taxon>Pseudomonadota</taxon>
        <taxon>Alphaproteobacteria</taxon>
        <taxon>Rhodobacterales</taxon>
        <taxon>Paracoccaceae</taxon>
        <taxon>Yoonia</taxon>
    </lineage>
</organism>
<dbReference type="AlphaFoldDB" id="A0A1R3WGP8"/>
<dbReference type="CDD" id="cd00761">
    <property type="entry name" value="Glyco_tranf_GTA_type"/>
    <property type="match status" value="1"/>
</dbReference>
<dbReference type="Pfam" id="PF00535">
    <property type="entry name" value="Glycos_transf_2"/>
    <property type="match status" value="1"/>
</dbReference>
<keyword evidence="3" id="KW-1185">Reference proteome</keyword>